<gene>
    <name evidence="1" type="ORF">EYF80_023525</name>
</gene>
<sequence>MPTNPTQLGLIRWASGRGKPRLQYKSFVGVPVSSWPQVAVAEIPDTSARLKYGGFKFKLLKPLEVPCPYAFLKSVPEKVQSSTSR</sequence>
<proteinExistence type="predicted"/>
<organism evidence="1 2">
    <name type="scientific">Liparis tanakae</name>
    <name type="common">Tanaka's snailfish</name>
    <dbReference type="NCBI Taxonomy" id="230148"/>
    <lineage>
        <taxon>Eukaryota</taxon>
        <taxon>Metazoa</taxon>
        <taxon>Chordata</taxon>
        <taxon>Craniata</taxon>
        <taxon>Vertebrata</taxon>
        <taxon>Euteleostomi</taxon>
        <taxon>Actinopterygii</taxon>
        <taxon>Neopterygii</taxon>
        <taxon>Teleostei</taxon>
        <taxon>Neoteleostei</taxon>
        <taxon>Acanthomorphata</taxon>
        <taxon>Eupercaria</taxon>
        <taxon>Perciformes</taxon>
        <taxon>Cottioidei</taxon>
        <taxon>Cottales</taxon>
        <taxon>Liparidae</taxon>
        <taxon>Liparis</taxon>
    </lineage>
</organism>
<accession>A0A4Z2HL33</accession>
<dbReference type="AlphaFoldDB" id="A0A4Z2HL33"/>
<comment type="caution">
    <text evidence="1">The sequence shown here is derived from an EMBL/GenBank/DDBJ whole genome shotgun (WGS) entry which is preliminary data.</text>
</comment>
<reference evidence="1 2" key="1">
    <citation type="submission" date="2019-03" db="EMBL/GenBank/DDBJ databases">
        <title>First draft genome of Liparis tanakae, snailfish: a comprehensive survey of snailfish specific genes.</title>
        <authorList>
            <person name="Kim W."/>
            <person name="Song I."/>
            <person name="Jeong J.-H."/>
            <person name="Kim D."/>
            <person name="Kim S."/>
            <person name="Ryu S."/>
            <person name="Song J.Y."/>
            <person name="Lee S.K."/>
        </authorList>
    </citation>
    <scope>NUCLEOTIDE SEQUENCE [LARGE SCALE GENOMIC DNA]</scope>
    <source>
        <tissue evidence="1">Muscle</tissue>
    </source>
</reference>
<keyword evidence="2" id="KW-1185">Reference proteome</keyword>
<protein>
    <submittedName>
        <fullName evidence="1">Uncharacterized protein</fullName>
    </submittedName>
</protein>
<dbReference type="Proteomes" id="UP000314294">
    <property type="component" value="Unassembled WGS sequence"/>
</dbReference>
<evidence type="ECO:0000313" key="2">
    <source>
        <dbReference type="Proteomes" id="UP000314294"/>
    </source>
</evidence>
<evidence type="ECO:0000313" key="1">
    <source>
        <dbReference type="EMBL" id="TNN66291.1"/>
    </source>
</evidence>
<dbReference type="EMBL" id="SRLO01000222">
    <property type="protein sequence ID" value="TNN66291.1"/>
    <property type="molecule type" value="Genomic_DNA"/>
</dbReference>
<name>A0A4Z2HL33_9TELE</name>